<sequence length="95" mass="10454">MILSTEDDVESVLSGLEQRSLIYYFSGGVSTLTQLSNHQVATPKVAALLPVTMTITHFDTEVILNRIAGSLIEGATFQLKLIQDQDITSFLQLKK</sequence>
<reference evidence="1" key="1">
    <citation type="submission" date="2022-01" db="EMBL/GenBank/DDBJ databases">
        <authorList>
            <person name="King R."/>
        </authorList>
    </citation>
    <scope>NUCLEOTIDE SEQUENCE</scope>
</reference>
<organism evidence="1 2">
    <name type="scientific">Nezara viridula</name>
    <name type="common">Southern green stink bug</name>
    <name type="synonym">Cimex viridulus</name>
    <dbReference type="NCBI Taxonomy" id="85310"/>
    <lineage>
        <taxon>Eukaryota</taxon>
        <taxon>Metazoa</taxon>
        <taxon>Ecdysozoa</taxon>
        <taxon>Arthropoda</taxon>
        <taxon>Hexapoda</taxon>
        <taxon>Insecta</taxon>
        <taxon>Pterygota</taxon>
        <taxon>Neoptera</taxon>
        <taxon>Paraneoptera</taxon>
        <taxon>Hemiptera</taxon>
        <taxon>Heteroptera</taxon>
        <taxon>Panheteroptera</taxon>
        <taxon>Pentatomomorpha</taxon>
        <taxon>Pentatomoidea</taxon>
        <taxon>Pentatomidae</taxon>
        <taxon>Pentatominae</taxon>
        <taxon>Nezara</taxon>
    </lineage>
</organism>
<keyword evidence="2" id="KW-1185">Reference proteome</keyword>
<name>A0A9P0MS58_NEZVI</name>
<evidence type="ECO:0000313" key="2">
    <source>
        <dbReference type="Proteomes" id="UP001152798"/>
    </source>
</evidence>
<accession>A0A9P0MS58</accession>
<proteinExistence type="predicted"/>
<dbReference type="EMBL" id="OV725080">
    <property type="protein sequence ID" value="CAH1400662.1"/>
    <property type="molecule type" value="Genomic_DNA"/>
</dbReference>
<evidence type="ECO:0000313" key="1">
    <source>
        <dbReference type="EMBL" id="CAH1400662.1"/>
    </source>
</evidence>
<dbReference type="Proteomes" id="UP001152798">
    <property type="component" value="Chromosome 4"/>
</dbReference>
<gene>
    <name evidence="1" type="ORF">NEZAVI_LOCUS9851</name>
</gene>
<protein>
    <submittedName>
        <fullName evidence="1">Uncharacterized protein</fullName>
    </submittedName>
</protein>
<dbReference type="AlphaFoldDB" id="A0A9P0MS58"/>